<accession>A0A9X1AGY1</accession>
<gene>
    <name evidence="1" type="ORF">J1C56_29330</name>
</gene>
<comment type="caution">
    <text evidence="1">The sequence shown here is derived from an EMBL/GenBank/DDBJ whole genome shotgun (WGS) entry which is preliminary data.</text>
</comment>
<protein>
    <submittedName>
        <fullName evidence="1">PhnD/SsuA/transferrin family substrate-binding protein</fullName>
    </submittedName>
</protein>
<dbReference type="PANTHER" id="PTHR35841:SF1">
    <property type="entry name" value="PHOSPHONATES-BINDING PERIPLASMIC PROTEIN"/>
    <property type="match status" value="1"/>
</dbReference>
<reference evidence="1" key="2">
    <citation type="submission" date="2021-03" db="EMBL/GenBank/DDBJ databases">
        <authorList>
            <person name="Artuso I."/>
            <person name="Turrini P."/>
            <person name="Pirolo M."/>
            <person name="Lugli G.A."/>
            <person name="Ventura M."/>
            <person name="Visca P."/>
        </authorList>
    </citation>
    <scope>NUCLEOTIDE SEQUENCE</scope>
    <source>
        <strain evidence="1">LMG 26462</strain>
    </source>
</reference>
<dbReference type="Gene3D" id="3.40.190.10">
    <property type="entry name" value="Periplasmic binding protein-like II"/>
    <property type="match status" value="1"/>
</dbReference>
<sequence length="261" mass="28896">MYNFAEMKEANVRLLSSLQERMRAREFDVSDIIYRPDSPPIPETTGQSVYFTQVCGFPLMKCFRDQYRLLAAPIYSFEGCIGATHRAFFLVRSESSAVTLADMSGATFGCNSLLSNSGMNLPRLSLAQLKDRRPQFSAIKITGNHSASLDELAAGNIDLCSIDCVTWGLFQSFRPDAARRFRILEETSLSPTIPFVTSAETSDAEAASLVEVLHDVMNDPALQETRNILGLLGLEPPDMVAYKMISELEVEATRLGYANIV</sequence>
<dbReference type="Pfam" id="PF12974">
    <property type="entry name" value="Phosphonate-bd"/>
    <property type="match status" value="1"/>
</dbReference>
<organism evidence="1 2">
    <name type="scientific">Aminobacter anthyllidis</name>
    <dbReference type="NCBI Taxonomy" id="1035067"/>
    <lineage>
        <taxon>Bacteria</taxon>
        <taxon>Pseudomonadati</taxon>
        <taxon>Pseudomonadota</taxon>
        <taxon>Alphaproteobacteria</taxon>
        <taxon>Hyphomicrobiales</taxon>
        <taxon>Phyllobacteriaceae</taxon>
        <taxon>Aminobacter</taxon>
    </lineage>
</organism>
<reference evidence="1" key="1">
    <citation type="journal article" date="2021" name="Microorganisms">
        <title>Phylogenomic Reconstruction and Metabolic Potential of the Genus Aminobacter.</title>
        <authorList>
            <person name="Artuso I."/>
            <person name="Turrini P."/>
            <person name="Pirolo M."/>
            <person name="Lugli G.A."/>
            <person name="Ventura M."/>
            <person name="Visca P."/>
        </authorList>
    </citation>
    <scope>NUCLEOTIDE SEQUENCE</scope>
    <source>
        <strain evidence="1">LMG 26462</strain>
    </source>
</reference>
<dbReference type="SUPFAM" id="SSF53850">
    <property type="entry name" value="Periplasmic binding protein-like II"/>
    <property type="match status" value="1"/>
</dbReference>
<dbReference type="EMBL" id="JAFLWW010000013">
    <property type="protein sequence ID" value="MBT1159657.1"/>
    <property type="molecule type" value="Genomic_DNA"/>
</dbReference>
<evidence type="ECO:0000313" key="1">
    <source>
        <dbReference type="EMBL" id="MBT1159657.1"/>
    </source>
</evidence>
<dbReference type="AlphaFoldDB" id="A0A9X1AGY1"/>
<proteinExistence type="predicted"/>
<keyword evidence="2" id="KW-1185">Reference proteome</keyword>
<dbReference type="Proteomes" id="UP001138921">
    <property type="component" value="Unassembled WGS sequence"/>
</dbReference>
<name>A0A9X1AGY1_9HYPH</name>
<evidence type="ECO:0000313" key="2">
    <source>
        <dbReference type="Proteomes" id="UP001138921"/>
    </source>
</evidence>
<dbReference type="PANTHER" id="PTHR35841">
    <property type="entry name" value="PHOSPHONATES-BINDING PERIPLASMIC PROTEIN"/>
    <property type="match status" value="1"/>
</dbReference>
<dbReference type="RefSeq" id="WP_214393468.1">
    <property type="nucleotide sequence ID" value="NZ_JAFLWW010000013.1"/>
</dbReference>